<sequence>MSWHGSDRRSRLPADWQVRRLSVLKRDGFQCVAVLRDTGARCTAPATDVDHIVPDDDHAPANLQALCRWHHARKSSVEGAAARRRWVSKRRPEARHPGELA</sequence>
<dbReference type="InterPro" id="IPR003615">
    <property type="entry name" value="HNH_nuc"/>
</dbReference>
<dbReference type="EMBL" id="JRKI01000023">
    <property type="protein sequence ID" value="KIZ17340.1"/>
    <property type="molecule type" value="Genomic_DNA"/>
</dbReference>
<comment type="caution">
    <text evidence="2">The sequence shown here is derived from an EMBL/GenBank/DDBJ whole genome shotgun (WGS) entry which is preliminary data.</text>
</comment>
<evidence type="ECO:0000313" key="3">
    <source>
        <dbReference type="Proteomes" id="UP000032458"/>
    </source>
</evidence>
<accession>A0A0D7CNA9</accession>
<dbReference type="AlphaFoldDB" id="A0A0D7CNA9"/>
<reference evidence="2 3" key="1">
    <citation type="submission" date="2014-09" db="EMBL/GenBank/DDBJ databases">
        <title>Draft genome sequence of Streptomyces natalensis ATCC 27448, producer of the antifungal pimaricin.</title>
        <authorList>
            <person name="Mendes M.V."/>
            <person name="Beites T."/>
            <person name="Pires S."/>
            <person name="Santos C.L."/>
            <person name="Moradas-Ferreira P."/>
        </authorList>
    </citation>
    <scope>NUCLEOTIDE SEQUENCE [LARGE SCALE GENOMIC DNA]</scope>
    <source>
        <strain evidence="2 3">ATCC 27448</strain>
    </source>
</reference>
<keyword evidence="3" id="KW-1185">Reference proteome</keyword>
<keyword evidence="2" id="KW-0255">Endonuclease</keyword>
<gene>
    <name evidence="2" type="ORF">SNA_15095</name>
</gene>
<keyword evidence="2" id="KW-0540">Nuclease</keyword>
<dbReference type="Gene3D" id="1.10.30.50">
    <property type="match status" value="1"/>
</dbReference>
<evidence type="ECO:0000313" key="2">
    <source>
        <dbReference type="EMBL" id="KIZ17340.1"/>
    </source>
</evidence>
<feature type="domain" description="HNH nuclease" evidence="1">
    <location>
        <begin position="18"/>
        <end position="72"/>
    </location>
</feature>
<keyword evidence="2" id="KW-0378">Hydrolase</keyword>
<protein>
    <submittedName>
        <fullName evidence="2">HNH endonuclease</fullName>
    </submittedName>
</protein>
<name>A0A0D7CNA9_9ACTN</name>
<dbReference type="SMART" id="SM00507">
    <property type="entry name" value="HNHc"/>
    <property type="match status" value="1"/>
</dbReference>
<dbReference type="PATRIC" id="fig|1240678.4.peg.3168"/>
<dbReference type="CDD" id="cd00085">
    <property type="entry name" value="HNHc"/>
    <property type="match status" value="1"/>
</dbReference>
<organism evidence="2 3">
    <name type="scientific">Streptomyces natalensis ATCC 27448</name>
    <dbReference type="NCBI Taxonomy" id="1240678"/>
    <lineage>
        <taxon>Bacteria</taxon>
        <taxon>Bacillati</taxon>
        <taxon>Actinomycetota</taxon>
        <taxon>Actinomycetes</taxon>
        <taxon>Kitasatosporales</taxon>
        <taxon>Streptomycetaceae</taxon>
        <taxon>Streptomyces</taxon>
    </lineage>
</organism>
<proteinExistence type="predicted"/>
<dbReference type="GO" id="GO:0004519">
    <property type="term" value="F:endonuclease activity"/>
    <property type="evidence" value="ECO:0007669"/>
    <property type="project" value="UniProtKB-KW"/>
</dbReference>
<dbReference type="Proteomes" id="UP000032458">
    <property type="component" value="Unassembled WGS sequence"/>
</dbReference>
<evidence type="ECO:0000259" key="1">
    <source>
        <dbReference type="SMART" id="SM00507"/>
    </source>
</evidence>